<gene>
    <name evidence="14" type="primary">rocF</name>
    <name evidence="14" type="ORF">Poly30_31640</name>
</gene>
<protein>
    <recommendedName>
        <fullName evidence="3 9">Arginase</fullName>
        <ecNumber evidence="2 9">3.5.3.1</ecNumber>
    </recommendedName>
</protein>
<feature type="binding site" evidence="10">
    <location>
        <position position="221"/>
    </location>
    <ligand>
        <name>Mn(2+)</name>
        <dbReference type="ChEBI" id="CHEBI:29035"/>
        <label>1</label>
    </ligand>
</feature>
<dbReference type="PANTHER" id="PTHR43782:SF3">
    <property type="entry name" value="ARGINASE"/>
    <property type="match status" value="1"/>
</dbReference>
<dbReference type="GO" id="GO:0030145">
    <property type="term" value="F:manganese ion binding"/>
    <property type="evidence" value="ECO:0007669"/>
    <property type="project" value="TreeGrafter"/>
</dbReference>
<dbReference type="InterPro" id="IPR020855">
    <property type="entry name" value="Ureohydrolase_Mn_BS"/>
</dbReference>
<accession>A0A518EU66</accession>
<evidence type="ECO:0000256" key="7">
    <source>
        <dbReference type="ARBA" id="ARBA00023211"/>
    </source>
</evidence>
<evidence type="ECO:0000256" key="13">
    <source>
        <dbReference type="RuleBase" id="RU361159"/>
    </source>
</evidence>
<dbReference type="InterPro" id="IPR006035">
    <property type="entry name" value="Ureohydrolase"/>
</dbReference>
<dbReference type="CDD" id="cd09989">
    <property type="entry name" value="Arginase"/>
    <property type="match status" value="1"/>
</dbReference>
<dbReference type="FunFam" id="3.40.800.10:FF:000012">
    <property type="entry name" value="Arginase"/>
    <property type="match status" value="1"/>
</dbReference>
<evidence type="ECO:0000256" key="12">
    <source>
        <dbReference type="RuleBase" id="RU003684"/>
    </source>
</evidence>
<dbReference type="Proteomes" id="UP000320390">
    <property type="component" value="Chromosome"/>
</dbReference>
<dbReference type="UniPathway" id="UPA00158">
    <property type="reaction ID" value="UER00270"/>
</dbReference>
<dbReference type="PIRSF" id="PIRSF036979">
    <property type="entry name" value="Arginase"/>
    <property type="match status" value="1"/>
</dbReference>
<dbReference type="GO" id="GO:0004053">
    <property type="term" value="F:arginase activity"/>
    <property type="evidence" value="ECO:0007669"/>
    <property type="project" value="UniProtKB-UniRule"/>
</dbReference>
<evidence type="ECO:0000256" key="2">
    <source>
        <dbReference type="ARBA" id="ARBA00012168"/>
    </source>
</evidence>
<proteinExistence type="inferred from homology"/>
<dbReference type="PROSITE" id="PS01053">
    <property type="entry name" value="ARGINASE_1"/>
    <property type="match status" value="1"/>
</dbReference>
<dbReference type="NCBIfam" id="TIGR01229">
    <property type="entry name" value="rocF_arginase"/>
    <property type="match status" value="1"/>
</dbReference>
<dbReference type="EMBL" id="CP036434">
    <property type="protein sequence ID" value="QDV07636.1"/>
    <property type="molecule type" value="Genomic_DNA"/>
</dbReference>
<organism evidence="14 15">
    <name type="scientific">Saltatorellus ferox</name>
    <dbReference type="NCBI Taxonomy" id="2528018"/>
    <lineage>
        <taxon>Bacteria</taxon>
        <taxon>Pseudomonadati</taxon>
        <taxon>Planctomycetota</taxon>
        <taxon>Planctomycetia</taxon>
        <taxon>Planctomycetia incertae sedis</taxon>
        <taxon>Saltatorellus</taxon>
    </lineage>
</organism>
<dbReference type="SUPFAM" id="SSF52768">
    <property type="entry name" value="Arginase/deacetylase"/>
    <property type="match status" value="1"/>
</dbReference>
<dbReference type="Pfam" id="PF00491">
    <property type="entry name" value="Arginase"/>
    <property type="match status" value="1"/>
</dbReference>
<evidence type="ECO:0000256" key="1">
    <source>
        <dbReference type="ARBA" id="ARBA00005098"/>
    </source>
</evidence>
<dbReference type="GO" id="GO:0000050">
    <property type="term" value="P:urea cycle"/>
    <property type="evidence" value="ECO:0007669"/>
    <property type="project" value="UniProtKB-UniPathway"/>
</dbReference>
<feature type="binding site" evidence="10">
    <location>
        <position position="117"/>
    </location>
    <ligand>
        <name>Mn(2+)</name>
        <dbReference type="ChEBI" id="CHEBI:29035"/>
        <label>1</label>
    </ligand>
</feature>
<comment type="similarity">
    <text evidence="11 12">Belongs to the arginase family.</text>
</comment>
<evidence type="ECO:0000256" key="10">
    <source>
        <dbReference type="PIRSR" id="PIRSR036979-1"/>
    </source>
</evidence>
<evidence type="ECO:0000256" key="9">
    <source>
        <dbReference type="NCBIfam" id="TIGR01229"/>
    </source>
</evidence>
<dbReference type="PROSITE" id="PS51409">
    <property type="entry name" value="ARGINASE_2"/>
    <property type="match status" value="1"/>
</dbReference>
<keyword evidence="6 12" id="KW-0378">Hydrolase</keyword>
<evidence type="ECO:0000256" key="11">
    <source>
        <dbReference type="PROSITE-ProRule" id="PRU00742"/>
    </source>
</evidence>
<evidence type="ECO:0000256" key="6">
    <source>
        <dbReference type="ARBA" id="ARBA00022801"/>
    </source>
</evidence>
<reference evidence="14 15" key="1">
    <citation type="submission" date="2019-02" db="EMBL/GenBank/DDBJ databases">
        <title>Deep-cultivation of Planctomycetes and their phenomic and genomic characterization uncovers novel biology.</title>
        <authorList>
            <person name="Wiegand S."/>
            <person name="Jogler M."/>
            <person name="Boedeker C."/>
            <person name="Pinto D."/>
            <person name="Vollmers J."/>
            <person name="Rivas-Marin E."/>
            <person name="Kohn T."/>
            <person name="Peeters S.H."/>
            <person name="Heuer A."/>
            <person name="Rast P."/>
            <person name="Oberbeckmann S."/>
            <person name="Bunk B."/>
            <person name="Jeske O."/>
            <person name="Meyerdierks A."/>
            <person name="Storesund J.E."/>
            <person name="Kallscheuer N."/>
            <person name="Luecker S."/>
            <person name="Lage O.M."/>
            <person name="Pohl T."/>
            <person name="Merkel B.J."/>
            <person name="Hornburger P."/>
            <person name="Mueller R.-W."/>
            <person name="Bruemmer F."/>
            <person name="Labrenz M."/>
            <person name="Spormann A.M."/>
            <person name="Op den Camp H."/>
            <person name="Overmann J."/>
            <person name="Amann R."/>
            <person name="Jetten M.S.M."/>
            <person name="Mascher T."/>
            <person name="Medema M.H."/>
            <person name="Devos D.P."/>
            <person name="Kaster A.-K."/>
            <person name="Ovreas L."/>
            <person name="Rohde M."/>
            <person name="Galperin M.Y."/>
            <person name="Jogler C."/>
        </authorList>
    </citation>
    <scope>NUCLEOTIDE SEQUENCE [LARGE SCALE GENOMIC DNA]</scope>
    <source>
        <strain evidence="14 15">Poly30</strain>
    </source>
</reference>
<feature type="binding site" evidence="10">
    <location>
        <position position="88"/>
    </location>
    <ligand>
        <name>Mn(2+)</name>
        <dbReference type="ChEBI" id="CHEBI:29035"/>
        <label>1</label>
    </ligand>
</feature>
<keyword evidence="4 13" id="KW-0056">Arginine metabolism</keyword>
<evidence type="ECO:0000313" key="15">
    <source>
        <dbReference type="Proteomes" id="UP000320390"/>
    </source>
</evidence>
<dbReference type="PANTHER" id="PTHR43782">
    <property type="entry name" value="ARGINASE"/>
    <property type="match status" value="1"/>
</dbReference>
<dbReference type="AlphaFoldDB" id="A0A518EU66"/>
<comment type="pathway">
    <text evidence="1">Nitrogen metabolism; urea cycle; L-ornithine and urea from L-arginine: step 1/1.</text>
</comment>
<evidence type="ECO:0000256" key="3">
    <source>
        <dbReference type="ARBA" id="ARBA00018123"/>
    </source>
</evidence>
<comment type="cofactor">
    <cofactor evidence="10 13">
        <name>Mn(2+)</name>
        <dbReference type="ChEBI" id="CHEBI:29035"/>
    </cofactor>
    <text evidence="10 13">Binds 2 manganese ions per subunit.</text>
</comment>
<feature type="binding site" evidence="10">
    <location>
        <position position="119"/>
    </location>
    <ligand>
        <name>Mn(2+)</name>
        <dbReference type="ChEBI" id="CHEBI:29035"/>
        <label>1</label>
    </ligand>
</feature>
<feature type="binding site" evidence="10">
    <location>
        <position position="115"/>
    </location>
    <ligand>
        <name>Mn(2+)</name>
        <dbReference type="ChEBI" id="CHEBI:29035"/>
        <label>1</label>
    </ligand>
</feature>
<dbReference type="Gene3D" id="3.40.800.10">
    <property type="entry name" value="Ureohydrolase domain"/>
    <property type="match status" value="1"/>
</dbReference>
<evidence type="ECO:0000313" key="14">
    <source>
        <dbReference type="EMBL" id="QDV07636.1"/>
    </source>
</evidence>
<dbReference type="GO" id="GO:0005737">
    <property type="term" value="C:cytoplasm"/>
    <property type="evidence" value="ECO:0007669"/>
    <property type="project" value="TreeGrafter"/>
</dbReference>
<keyword evidence="15" id="KW-1185">Reference proteome</keyword>
<dbReference type="GO" id="GO:0006525">
    <property type="term" value="P:arginine metabolic process"/>
    <property type="evidence" value="ECO:0007669"/>
    <property type="project" value="UniProtKB-KW"/>
</dbReference>
<keyword evidence="5 10" id="KW-0479">Metal-binding</keyword>
<dbReference type="OrthoDB" id="9789727at2"/>
<sequence length="301" mass="31704">MDLGGNRRGVDMGPSAFRLAGIEEGIRSLGLEFVDRGDIPVQTPKSRVPLDPTAKFLPEIAEACGLLSDEVRKALDEGHFPLVVGGDHSIAVGTVAGVVEHVHAQDGRIGVIWFDAHADMNTPETTESGNVHGMPLAAITGSGPSALTQLSGQVPMVDSARVAMIGIRDVDRAEAESVRDSDVACFTMREVDERGIRAVMEQAIAHVTRGTVGFHLSFDVDGTDPSVCPGVGTPVEGGLTYREAHTVMEMAAASGALISLELVEINPILDTKNRTAVAAKDFALSALGKTILHTIRPSDRG</sequence>
<dbReference type="InterPro" id="IPR014033">
    <property type="entry name" value="Arginase"/>
</dbReference>
<dbReference type="PRINTS" id="PR00116">
    <property type="entry name" value="ARGINASE"/>
</dbReference>
<name>A0A518EU66_9BACT</name>
<feature type="binding site" evidence="10">
    <location>
        <position position="219"/>
    </location>
    <ligand>
        <name>Mn(2+)</name>
        <dbReference type="ChEBI" id="CHEBI:29035"/>
        <label>1</label>
    </ligand>
</feature>
<evidence type="ECO:0000256" key="5">
    <source>
        <dbReference type="ARBA" id="ARBA00022723"/>
    </source>
</evidence>
<dbReference type="InterPro" id="IPR023696">
    <property type="entry name" value="Ureohydrolase_dom_sf"/>
</dbReference>
<keyword evidence="7 10" id="KW-0464">Manganese</keyword>
<comment type="catalytic activity">
    <reaction evidence="8 13">
        <text>L-arginine + H2O = urea + L-ornithine</text>
        <dbReference type="Rhea" id="RHEA:20569"/>
        <dbReference type="ChEBI" id="CHEBI:15377"/>
        <dbReference type="ChEBI" id="CHEBI:16199"/>
        <dbReference type="ChEBI" id="CHEBI:32682"/>
        <dbReference type="ChEBI" id="CHEBI:46911"/>
        <dbReference type="EC" id="3.5.3.1"/>
    </reaction>
</comment>
<evidence type="ECO:0000256" key="8">
    <source>
        <dbReference type="ARBA" id="ARBA00047391"/>
    </source>
</evidence>
<dbReference type="EC" id="3.5.3.1" evidence="2 9"/>
<evidence type="ECO:0000256" key="4">
    <source>
        <dbReference type="ARBA" id="ARBA00022503"/>
    </source>
</evidence>